<dbReference type="GO" id="GO:0005737">
    <property type="term" value="C:cytoplasm"/>
    <property type="evidence" value="ECO:0007669"/>
    <property type="project" value="TreeGrafter"/>
</dbReference>
<evidence type="ECO:0000313" key="3">
    <source>
        <dbReference type="Proteomes" id="UP000789390"/>
    </source>
</evidence>
<organism evidence="2 3">
    <name type="scientific">Daphnia galeata</name>
    <dbReference type="NCBI Taxonomy" id="27404"/>
    <lineage>
        <taxon>Eukaryota</taxon>
        <taxon>Metazoa</taxon>
        <taxon>Ecdysozoa</taxon>
        <taxon>Arthropoda</taxon>
        <taxon>Crustacea</taxon>
        <taxon>Branchiopoda</taxon>
        <taxon>Diplostraca</taxon>
        <taxon>Cladocera</taxon>
        <taxon>Anomopoda</taxon>
        <taxon>Daphniidae</taxon>
        <taxon>Daphnia</taxon>
    </lineage>
</organism>
<dbReference type="Proteomes" id="UP000789390">
    <property type="component" value="Unassembled WGS sequence"/>
</dbReference>
<dbReference type="PROSITE" id="PS50191">
    <property type="entry name" value="CRAL_TRIO"/>
    <property type="match status" value="1"/>
</dbReference>
<dbReference type="Gene3D" id="3.40.525.10">
    <property type="entry name" value="CRAL-TRIO lipid binding domain"/>
    <property type="match status" value="1"/>
</dbReference>
<dbReference type="EMBL" id="CAKKLH010000292">
    <property type="protein sequence ID" value="CAH0109557.1"/>
    <property type="molecule type" value="Genomic_DNA"/>
</dbReference>
<dbReference type="InterPro" id="IPR036865">
    <property type="entry name" value="CRAL-TRIO_dom_sf"/>
</dbReference>
<dbReference type="PANTHER" id="PTHR23324:SF83">
    <property type="entry name" value="SEC14-LIKE PROTEIN 2"/>
    <property type="match status" value="1"/>
</dbReference>
<protein>
    <recommendedName>
        <fullName evidence="1">CRAL-TRIO domain-containing protein</fullName>
    </recommendedName>
</protein>
<comment type="caution">
    <text evidence="2">The sequence shown here is derived from an EMBL/GenBank/DDBJ whole genome shotgun (WGS) entry which is preliminary data.</text>
</comment>
<dbReference type="Pfam" id="PF00650">
    <property type="entry name" value="CRAL_TRIO"/>
    <property type="match status" value="1"/>
</dbReference>
<dbReference type="SMART" id="SM00516">
    <property type="entry name" value="SEC14"/>
    <property type="match status" value="1"/>
</dbReference>
<dbReference type="InterPro" id="IPR051064">
    <property type="entry name" value="SEC14/CRAL-TRIO_domain"/>
</dbReference>
<dbReference type="PANTHER" id="PTHR23324">
    <property type="entry name" value="SEC14 RELATED PROTEIN"/>
    <property type="match status" value="1"/>
</dbReference>
<accession>A0A8J2WS94</accession>
<sequence>MLRNSLEWRRQFKIDTILTDFKPSEVLKNYVSAGLVGQDKALSPLWITRYGRMDMKGILRSVKKRDFITYVIYLIESSISKVMADPKKYKPTPDAIVQTTVIFDMEGMSIQHVTNRKAMDAAVRLSKYYEENYPEYLLNVFAINAPKIHVILSALLLPFVPLKTRTKIHIFGHDDKEWKAAILEHVNPEELPVAYGGTKTDPDGNPNCITLASQHGRSSSKNLLFQQQA</sequence>
<feature type="domain" description="CRAL-TRIO" evidence="1">
    <location>
        <begin position="23"/>
        <end position="203"/>
    </location>
</feature>
<evidence type="ECO:0000259" key="1">
    <source>
        <dbReference type="PROSITE" id="PS50191"/>
    </source>
</evidence>
<evidence type="ECO:0000313" key="2">
    <source>
        <dbReference type="EMBL" id="CAH0109557.1"/>
    </source>
</evidence>
<dbReference type="AlphaFoldDB" id="A0A8J2WS94"/>
<reference evidence="2" key="1">
    <citation type="submission" date="2021-11" db="EMBL/GenBank/DDBJ databases">
        <authorList>
            <person name="Schell T."/>
        </authorList>
    </citation>
    <scope>NUCLEOTIDE SEQUENCE</scope>
    <source>
        <strain evidence="2">M5</strain>
    </source>
</reference>
<gene>
    <name evidence="2" type="ORF">DGAL_LOCUS13038</name>
</gene>
<dbReference type="InterPro" id="IPR001251">
    <property type="entry name" value="CRAL-TRIO_dom"/>
</dbReference>
<dbReference type="OrthoDB" id="1434354at2759"/>
<name>A0A8J2WS94_9CRUS</name>
<dbReference type="CDD" id="cd00170">
    <property type="entry name" value="SEC14"/>
    <property type="match status" value="1"/>
</dbReference>
<proteinExistence type="predicted"/>
<keyword evidence="3" id="KW-1185">Reference proteome</keyword>
<dbReference type="SUPFAM" id="SSF52087">
    <property type="entry name" value="CRAL/TRIO domain"/>
    <property type="match status" value="1"/>
</dbReference>